<sequence>MESITGIIPIPVRTWWMALDLRRSLARQRNVVRGSDPGYGRLRQAAAGAGAMATALIPGYLYALLIGADAKVRLISMLLAAIVAMMGGMALTGSALWPKVRTAVFFPVAIGAGMTVGALLADHTDAMLAVFVLIVFLAVYIRRFGLPFFFYGFMLWIGYFFAALLHPTVGMLPELIGAAAVGAAWVLLLTATVLRTNPTRVLADVRRTFEARAVEMLWSCASLLDAETERARRRAADRIDGRHVRLQETALMIEAWSAEDSALPAGWTASGLRRRTLEWTLALDSLAGCTGTVSHGPAELTTAAASLVRALAAEDRDAVASGAAALRDAARRPDAPGSTIAPGRLRVAALGLAGAAEDLLDLVEDDGPPPADPADDEDPGAFEPAVALAMGNLPGSPSVARDVPPRVRRWNPLGRLSFTSRQAVQVAVACGLAIWIGRELDATRYYWAVIAAFIAFTGTGTRSETFIKSANRVIGTLAGLVIGIWMAHLTAGNTPLMVTVIVLSMFCGLYLVRVGYAYMIFFVTIMVSQLYGILHEFSDHLLMLRLEETIIGAACGIAVALVVAPLSTRDTVERARADLLTTLADLLDAAALAGEGNPRGTRDPAAGPEDDAPRGTPELIIELGDRLRRLQLVAKPLTRPLLWDNSPRTTRHRLTVYGAMVRTARAAVVALPRPPASGAPATPGASGAAEVYRLVAEAARVAAAHPVPLGGGHEPDGALTAAIERTDRRIESLAAQAPGDDVLRPVSLASRLTELLAATGHDGTVRHAAGQGDAAPAATAV</sequence>
<dbReference type="Proteomes" id="UP000317344">
    <property type="component" value="Chromosome"/>
</dbReference>
<keyword evidence="2" id="KW-1003">Cell membrane</keyword>
<feature type="region of interest" description="Disordered" evidence="7">
    <location>
        <begin position="362"/>
        <end position="381"/>
    </location>
</feature>
<dbReference type="OrthoDB" id="7431670at2"/>
<feature type="compositionally biased region" description="Acidic residues" evidence="7">
    <location>
        <begin position="362"/>
        <end position="380"/>
    </location>
</feature>
<comment type="subcellular location">
    <subcellularLocation>
        <location evidence="1">Cell membrane</location>
        <topology evidence="1">Multi-pass membrane protein</topology>
    </subcellularLocation>
</comment>
<dbReference type="PANTHER" id="PTHR30509:SF9">
    <property type="entry name" value="MULTIDRUG RESISTANCE PROTEIN MDTO"/>
    <property type="match status" value="1"/>
</dbReference>
<dbReference type="InterPro" id="IPR049453">
    <property type="entry name" value="Memb_transporter_dom"/>
</dbReference>
<keyword evidence="3 8" id="KW-0812">Transmembrane</keyword>
<protein>
    <submittedName>
        <fullName evidence="10">FUSC family protein</fullName>
    </submittedName>
</protein>
<evidence type="ECO:0000256" key="6">
    <source>
        <dbReference type="ARBA" id="ARBA00043993"/>
    </source>
</evidence>
<feature type="transmembrane region" description="Helical" evidence="8">
    <location>
        <begin position="148"/>
        <end position="169"/>
    </location>
</feature>
<feature type="transmembrane region" description="Helical" evidence="8">
    <location>
        <begin position="175"/>
        <end position="194"/>
    </location>
</feature>
<evidence type="ECO:0000259" key="9">
    <source>
        <dbReference type="Pfam" id="PF13515"/>
    </source>
</evidence>
<feature type="transmembrane region" description="Helical" evidence="8">
    <location>
        <begin position="74"/>
        <end position="96"/>
    </location>
</feature>
<evidence type="ECO:0000256" key="8">
    <source>
        <dbReference type="SAM" id="Phobius"/>
    </source>
</evidence>
<reference evidence="10 11" key="2">
    <citation type="submission" date="2019-07" db="EMBL/GenBank/DDBJ databases">
        <authorList>
            <person name="Huang Y."/>
        </authorList>
    </citation>
    <scope>NUCLEOTIDE SEQUENCE [LARGE SCALE GENOMIC DNA]</scope>
    <source>
        <strain evidence="10 11">HY188</strain>
    </source>
</reference>
<evidence type="ECO:0000256" key="4">
    <source>
        <dbReference type="ARBA" id="ARBA00022989"/>
    </source>
</evidence>
<comment type="similarity">
    <text evidence="6">Belongs to the YccS/YhfK family.</text>
</comment>
<feature type="transmembrane region" description="Helical" evidence="8">
    <location>
        <begin position="126"/>
        <end position="141"/>
    </location>
</feature>
<proteinExistence type="inferred from homology"/>
<feature type="domain" description="Integral membrane bound transporter" evidence="9">
    <location>
        <begin position="432"/>
        <end position="559"/>
    </location>
</feature>
<dbReference type="AlphaFoldDB" id="A0A516X669"/>
<accession>A0A516X669</accession>
<feature type="transmembrane region" description="Helical" evidence="8">
    <location>
        <begin position="444"/>
        <end position="461"/>
    </location>
</feature>
<reference evidence="10 11" key="1">
    <citation type="submission" date="2019-07" db="EMBL/GenBank/DDBJ databases">
        <title>Tomitella cavernea sp. nov., an actinomycete isolated from soil.</title>
        <authorList>
            <person name="Cheng J."/>
        </authorList>
    </citation>
    <scope>NUCLEOTIDE SEQUENCE [LARGE SCALE GENOMIC DNA]</scope>
    <source>
        <strain evidence="10 11">HY188</strain>
    </source>
</reference>
<feature type="transmembrane region" description="Helical" evidence="8">
    <location>
        <begin position="45"/>
        <end position="68"/>
    </location>
</feature>
<dbReference type="KEGG" id="toy:FO059_16040"/>
<dbReference type="GO" id="GO:0005886">
    <property type="term" value="C:plasma membrane"/>
    <property type="evidence" value="ECO:0007669"/>
    <property type="project" value="UniProtKB-SubCell"/>
</dbReference>
<evidence type="ECO:0000256" key="5">
    <source>
        <dbReference type="ARBA" id="ARBA00023136"/>
    </source>
</evidence>
<feature type="region of interest" description="Disordered" evidence="7">
    <location>
        <begin position="594"/>
        <end position="616"/>
    </location>
</feature>
<dbReference type="Pfam" id="PF13515">
    <property type="entry name" value="FUSC_2"/>
    <property type="match status" value="1"/>
</dbReference>
<evidence type="ECO:0000256" key="3">
    <source>
        <dbReference type="ARBA" id="ARBA00022692"/>
    </source>
</evidence>
<evidence type="ECO:0000313" key="10">
    <source>
        <dbReference type="EMBL" id="QDQ98554.1"/>
    </source>
</evidence>
<dbReference type="EMBL" id="CP041765">
    <property type="protein sequence ID" value="QDQ98554.1"/>
    <property type="molecule type" value="Genomic_DNA"/>
</dbReference>
<evidence type="ECO:0000256" key="7">
    <source>
        <dbReference type="SAM" id="MobiDB-lite"/>
    </source>
</evidence>
<keyword evidence="4 8" id="KW-1133">Transmembrane helix</keyword>
<evidence type="ECO:0000256" key="1">
    <source>
        <dbReference type="ARBA" id="ARBA00004651"/>
    </source>
</evidence>
<evidence type="ECO:0000256" key="2">
    <source>
        <dbReference type="ARBA" id="ARBA00022475"/>
    </source>
</evidence>
<dbReference type="PANTHER" id="PTHR30509">
    <property type="entry name" value="P-HYDROXYBENZOIC ACID EFFLUX PUMP SUBUNIT-RELATED"/>
    <property type="match status" value="1"/>
</dbReference>
<name>A0A516X669_9ACTN</name>
<keyword evidence="11" id="KW-1185">Reference proteome</keyword>
<organism evidence="10 11">
    <name type="scientific">Tomitella fengzijianii</name>
    <dbReference type="NCBI Taxonomy" id="2597660"/>
    <lineage>
        <taxon>Bacteria</taxon>
        <taxon>Bacillati</taxon>
        <taxon>Actinomycetota</taxon>
        <taxon>Actinomycetes</taxon>
        <taxon>Mycobacteriales</taxon>
        <taxon>Tomitella</taxon>
    </lineage>
</organism>
<gene>
    <name evidence="10" type="ORF">FO059_16040</name>
</gene>
<evidence type="ECO:0000313" key="11">
    <source>
        <dbReference type="Proteomes" id="UP000317344"/>
    </source>
</evidence>
<keyword evidence="5 8" id="KW-0472">Membrane</keyword>
<feature type="transmembrane region" description="Helical" evidence="8">
    <location>
        <begin position="519"/>
        <end position="537"/>
    </location>
</feature>
<feature type="transmembrane region" description="Helical" evidence="8">
    <location>
        <begin position="549"/>
        <end position="566"/>
    </location>
</feature>